<evidence type="ECO:0000313" key="2">
    <source>
        <dbReference type="Proteomes" id="UP001199528"/>
    </source>
</evidence>
<name>A0AAJ6P5V7_9GAMM</name>
<dbReference type="Proteomes" id="UP001199528">
    <property type="component" value="Chromosome"/>
</dbReference>
<accession>A0AAJ6P5V7</accession>
<sequence length="94" mass="10682">MKKWVCKQCGLYQKVNPNAIKAGLRVYFYKNKIRANREPDQINVESVKGVVLRRSDDFIMVLGNTGISKVKATDVYPEDAPSNFVYNMFGACKC</sequence>
<reference evidence="1" key="1">
    <citation type="journal article" date="2022" name="Front Environ Sci">
        <title>Complete genome sequence analysis of a novel alkane-degrading bacterial strain, Acinetobacter vivianii KJ-1, and its diesel degradation ability.</title>
        <authorList>
            <person name="Zhang Y."/>
            <person name="Song F."/>
            <person name="Wang J."/>
            <person name="Zhao Q."/>
            <person name="Zheng L."/>
            <person name="Wang Z."/>
            <person name="Zhang X."/>
            <person name="Gao Y."/>
            <person name="Chen G."/>
            <person name="Huang Y."/>
        </authorList>
    </citation>
    <scope>NUCLEOTIDE SEQUENCE</scope>
    <source>
        <strain evidence="1">KJ-1</strain>
    </source>
</reference>
<evidence type="ECO:0000313" key="1">
    <source>
        <dbReference type="EMBL" id="WDZ51820.1"/>
    </source>
</evidence>
<proteinExistence type="predicted"/>
<protein>
    <submittedName>
        <fullName evidence="1">Uncharacterized protein</fullName>
    </submittedName>
</protein>
<gene>
    <name evidence="1" type="ORF">LF296_03215</name>
</gene>
<organism evidence="1 2">
    <name type="scientific">Acinetobacter vivianii</name>
    <dbReference type="NCBI Taxonomy" id="1776742"/>
    <lineage>
        <taxon>Bacteria</taxon>
        <taxon>Pseudomonadati</taxon>
        <taxon>Pseudomonadota</taxon>
        <taxon>Gammaproteobacteria</taxon>
        <taxon>Moraxellales</taxon>
        <taxon>Moraxellaceae</taxon>
        <taxon>Acinetobacter</taxon>
    </lineage>
</organism>
<dbReference type="KEGG" id="aviv:LF296_03215"/>
<dbReference type="RefSeq" id="WP_272655488.1">
    <property type="nucleotide sequence ID" value="NZ_CP085083.1"/>
</dbReference>
<dbReference type="EMBL" id="CP085083">
    <property type="protein sequence ID" value="WDZ51820.1"/>
    <property type="molecule type" value="Genomic_DNA"/>
</dbReference>
<dbReference type="AlphaFoldDB" id="A0AAJ6P5V7"/>
<reference evidence="1" key="2">
    <citation type="submission" date="2023-02" db="EMBL/GenBank/DDBJ databases">
        <authorList>
            <person name="Huang Y."/>
            <person name="Zhang Y."/>
            <person name="Zhang T."/>
            <person name="Wang J."/>
        </authorList>
    </citation>
    <scope>NUCLEOTIDE SEQUENCE</scope>
    <source>
        <strain evidence="1">KJ-1</strain>
    </source>
</reference>